<accession>X1D7W2</accession>
<reference evidence="1" key="1">
    <citation type="journal article" date="2014" name="Front. Microbiol.">
        <title>High frequency of phylogenetically diverse reductive dehalogenase-homologous genes in deep subseafloor sedimentary metagenomes.</title>
        <authorList>
            <person name="Kawai M."/>
            <person name="Futagami T."/>
            <person name="Toyoda A."/>
            <person name="Takaki Y."/>
            <person name="Nishi S."/>
            <person name="Hori S."/>
            <person name="Arai W."/>
            <person name="Tsubouchi T."/>
            <person name="Morono Y."/>
            <person name="Uchiyama I."/>
            <person name="Ito T."/>
            <person name="Fujiyama A."/>
            <person name="Inagaki F."/>
            <person name="Takami H."/>
        </authorList>
    </citation>
    <scope>NUCLEOTIDE SEQUENCE</scope>
    <source>
        <strain evidence="1">Expedition CK06-06</strain>
    </source>
</reference>
<protein>
    <submittedName>
        <fullName evidence="1">Uncharacterized protein</fullName>
    </submittedName>
</protein>
<dbReference type="AlphaFoldDB" id="X1D7W2"/>
<organism evidence="1">
    <name type="scientific">marine sediment metagenome</name>
    <dbReference type="NCBI Taxonomy" id="412755"/>
    <lineage>
        <taxon>unclassified sequences</taxon>
        <taxon>metagenomes</taxon>
        <taxon>ecological metagenomes</taxon>
    </lineage>
</organism>
<sequence>SFDEWKSLMFTLNAMNESGGFWRGDLYLAGEQWFGENQASSIFDPTNWNVKTWQNNASVCRRIPTSLRREQLSYTHHAIVAYLDPEQMKHYLDVAEQQKLNTRELSGLIKSEDPSSTGVPPLKRLQKIENDLWELIDDVEGDVQKNIRRMHRICKDTIEMQRKA</sequence>
<evidence type="ECO:0000313" key="1">
    <source>
        <dbReference type="EMBL" id="GAH16322.1"/>
    </source>
</evidence>
<dbReference type="EMBL" id="BART01034295">
    <property type="protein sequence ID" value="GAH16322.1"/>
    <property type="molecule type" value="Genomic_DNA"/>
</dbReference>
<gene>
    <name evidence="1" type="ORF">S01H4_58661</name>
</gene>
<feature type="non-terminal residue" evidence="1">
    <location>
        <position position="1"/>
    </location>
</feature>
<name>X1D7W2_9ZZZZ</name>
<proteinExistence type="predicted"/>
<comment type="caution">
    <text evidence="1">The sequence shown here is derived from an EMBL/GenBank/DDBJ whole genome shotgun (WGS) entry which is preliminary data.</text>
</comment>